<sequence>MLASRTGNDICGCQKIGKYCQKKQFEGIFFDVTRTSTGNMGTSQIVNKSNVVTNWATAFRRLIVDATCALGTDRDCSHNKSRQNESNQQCW</sequence>
<keyword evidence="3" id="KW-1185">Reference proteome</keyword>
<dbReference type="EMBL" id="CAAALY010253350">
    <property type="protein sequence ID" value="VEL36850.1"/>
    <property type="molecule type" value="Genomic_DNA"/>
</dbReference>
<dbReference type="AlphaFoldDB" id="A0A3S5BRW1"/>
<accession>A0A3S5BRW1</accession>
<organism evidence="2 3">
    <name type="scientific">Protopolystoma xenopodis</name>
    <dbReference type="NCBI Taxonomy" id="117903"/>
    <lineage>
        <taxon>Eukaryota</taxon>
        <taxon>Metazoa</taxon>
        <taxon>Spiralia</taxon>
        <taxon>Lophotrochozoa</taxon>
        <taxon>Platyhelminthes</taxon>
        <taxon>Monogenea</taxon>
        <taxon>Polyopisthocotylea</taxon>
        <taxon>Polystomatidea</taxon>
        <taxon>Polystomatidae</taxon>
        <taxon>Protopolystoma</taxon>
    </lineage>
</organism>
<reference evidence="2" key="1">
    <citation type="submission" date="2018-11" db="EMBL/GenBank/DDBJ databases">
        <authorList>
            <consortium name="Pathogen Informatics"/>
        </authorList>
    </citation>
    <scope>NUCLEOTIDE SEQUENCE</scope>
</reference>
<feature type="region of interest" description="Disordered" evidence="1">
    <location>
        <begin position="72"/>
        <end position="91"/>
    </location>
</feature>
<evidence type="ECO:0000256" key="1">
    <source>
        <dbReference type="SAM" id="MobiDB-lite"/>
    </source>
</evidence>
<proteinExistence type="predicted"/>
<protein>
    <submittedName>
        <fullName evidence="2">Uncharacterized protein</fullName>
    </submittedName>
</protein>
<comment type="caution">
    <text evidence="2">The sequence shown here is derived from an EMBL/GenBank/DDBJ whole genome shotgun (WGS) entry which is preliminary data.</text>
</comment>
<name>A0A3S5BRW1_9PLAT</name>
<gene>
    <name evidence="2" type="ORF">PXEA_LOCUS30290</name>
</gene>
<evidence type="ECO:0000313" key="2">
    <source>
        <dbReference type="EMBL" id="VEL36850.1"/>
    </source>
</evidence>
<dbReference type="Proteomes" id="UP000784294">
    <property type="component" value="Unassembled WGS sequence"/>
</dbReference>
<evidence type="ECO:0000313" key="3">
    <source>
        <dbReference type="Proteomes" id="UP000784294"/>
    </source>
</evidence>